<gene>
    <name evidence="1" type="ORF">METZ01_LOCUS113688</name>
</gene>
<protein>
    <submittedName>
        <fullName evidence="1">Uncharacterized protein</fullName>
    </submittedName>
</protein>
<evidence type="ECO:0000313" key="1">
    <source>
        <dbReference type="EMBL" id="SVA60834.1"/>
    </source>
</evidence>
<name>A0A381X7W1_9ZZZZ</name>
<dbReference type="AlphaFoldDB" id="A0A381X7W1"/>
<accession>A0A381X7W1</accession>
<dbReference type="EMBL" id="UINC01014219">
    <property type="protein sequence ID" value="SVA60834.1"/>
    <property type="molecule type" value="Genomic_DNA"/>
</dbReference>
<proteinExistence type="predicted"/>
<feature type="non-terminal residue" evidence="1">
    <location>
        <position position="1"/>
    </location>
</feature>
<reference evidence="1" key="1">
    <citation type="submission" date="2018-05" db="EMBL/GenBank/DDBJ databases">
        <authorList>
            <person name="Lanie J.A."/>
            <person name="Ng W.-L."/>
            <person name="Kazmierczak K.M."/>
            <person name="Andrzejewski T.M."/>
            <person name="Davidsen T.M."/>
            <person name="Wayne K.J."/>
            <person name="Tettelin H."/>
            <person name="Glass J.I."/>
            <person name="Rusch D."/>
            <person name="Podicherti R."/>
            <person name="Tsui H.-C.T."/>
            <person name="Winkler M.E."/>
        </authorList>
    </citation>
    <scope>NUCLEOTIDE SEQUENCE</scope>
</reference>
<organism evidence="1">
    <name type="scientific">marine metagenome</name>
    <dbReference type="NCBI Taxonomy" id="408172"/>
    <lineage>
        <taxon>unclassified sequences</taxon>
        <taxon>metagenomes</taxon>
        <taxon>ecological metagenomes</taxon>
    </lineage>
</organism>
<sequence>VIDHERFTMLPEFNAGGVDSTGKRKATLVVEDSTEVGLNQ</sequence>